<accession>A0A3E2DL48</accession>
<dbReference type="AlphaFoldDB" id="A0A3E2DL48"/>
<comment type="similarity">
    <text evidence="2">Belongs to the bacterial solute-binding protein 8 family.</text>
</comment>
<organism evidence="7 8">
    <name type="scientific">Cutibacterium avidum</name>
    <dbReference type="NCBI Taxonomy" id="33010"/>
    <lineage>
        <taxon>Bacteria</taxon>
        <taxon>Bacillati</taxon>
        <taxon>Actinomycetota</taxon>
        <taxon>Actinomycetes</taxon>
        <taxon>Propionibacteriales</taxon>
        <taxon>Propionibacteriaceae</taxon>
        <taxon>Cutibacterium</taxon>
    </lineage>
</organism>
<evidence type="ECO:0000256" key="4">
    <source>
        <dbReference type="ARBA" id="ARBA00022729"/>
    </source>
</evidence>
<dbReference type="Gene3D" id="3.40.50.1980">
    <property type="entry name" value="Nitrogenase molybdenum iron protein domain"/>
    <property type="match status" value="2"/>
</dbReference>
<evidence type="ECO:0000256" key="3">
    <source>
        <dbReference type="ARBA" id="ARBA00022448"/>
    </source>
</evidence>
<keyword evidence="4 5" id="KW-0732">Signal</keyword>
<dbReference type="PROSITE" id="PS50983">
    <property type="entry name" value="FE_B12_PBP"/>
    <property type="match status" value="1"/>
</dbReference>
<gene>
    <name evidence="7" type="ORF">CHT91_04200</name>
</gene>
<dbReference type="EMBL" id="NOWI01000003">
    <property type="protein sequence ID" value="RFT46008.1"/>
    <property type="molecule type" value="Genomic_DNA"/>
</dbReference>
<sequence length="354" mass="37110">MFPSPISRRTILASSLGLGAAAALAGCSKDTDTSPSGANQHSSATKGFPVRIKHAWGETVVKSPATRIATTGWAGQDAVLAIGLVPVGMPKATYGDPSGKGMHTWVADALAKLNATGDKAPKLYDETSDTDAAAIAATQPDLVSGLNSGMTKEQYDKLSKIAPTLPYLEKAWSIDWRTHLRTIAEVVGKADKAEEVIMSCEKSIADALAAHPDVKGLTAGMFYFDVKKLSEISVYTKGDSRADYLTDLGFKAPSSIQKLSAESKQFYTTASAEKADMFNDVDLIVCYGDPKTLPGLLAKHPLLSKITAVRKGAVAVLEDNSPLAASMSASALSIPGQVGPLVERLAEAATKAKA</sequence>
<evidence type="ECO:0000259" key="6">
    <source>
        <dbReference type="PROSITE" id="PS50983"/>
    </source>
</evidence>
<protein>
    <recommendedName>
        <fullName evidence="6">Fe/B12 periplasmic-binding domain-containing protein</fullName>
    </recommendedName>
</protein>
<dbReference type="SUPFAM" id="SSF53807">
    <property type="entry name" value="Helical backbone' metal receptor"/>
    <property type="match status" value="1"/>
</dbReference>
<comment type="caution">
    <text evidence="7">The sequence shown here is derived from an EMBL/GenBank/DDBJ whole genome shotgun (WGS) entry which is preliminary data.</text>
</comment>
<evidence type="ECO:0000313" key="8">
    <source>
        <dbReference type="Proteomes" id="UP000259211"/>
    </source>
</evidence>
<feature type="domain" description="Fe/B12 periplasmic-binding" evidence="6">
    <location>
        <begin position="67"/>
        <end position="349"/>
    </location>
</feature>
<evidence type="ECO:0000256" key="2">
    <source>
        <dbReference type="ARBA" id="ARBA00008814"/>
    </source>
</evidence>
<dbReference type="InterPro" id="IPR002491">
    <property type="entry name" value="ABC_transptr_periplasmic_BD"/>
</dbReference>
<dbReference type="PANTHER" id="PTHR30532:SF24">
    <property type="entry name" value="FERRIC ENTEROBACTIN-BINDING PERIPLASMIC PROTEIN FEPB"/>
    <property type="match status" value="1"/>
</dbReference>
<feature type="chain" id="PRO_5038820205" description="Fe/B12 periplasmic-binding domain-containing protein" evidence="5">
    <location>
        <begin position="26"/>
        <end position="354"/>
    </location>
</feature>
<dbReference type="PANTHER" id="PTHR30532">
    <property type="entry name" value="IRON III DICITRATE-BINDING PERIPLASMIC PROTEIN"/>
    <property type="match status" value="1"/>
</dbReference>
<evidence type="ECO:0000256" key="5">
    <source>
        <dbReference type="SAM" id="SignalP"/>
    </source>
</evidence>
<dbReference type="PROSITE" id="PS51318">
    <property type="entry name" value="TAT"/>
    <property type="match status" value="1"/>
</dbReference>
<dbReference type="GO" id="GO:0030288">
    <property type="term" value="C:outer membrane-bounded periplasmic space"/>
    <property type="evidence" value="ECO:0007669"/>
    <property type="project" value="TreeGrafter"/>
</dbReference>
<name>A0A3E2DL48_9ACTN</name>
<dbReference type="RefSeq" id="WP_117189018.1">
    <property type="nucleotide sequence ID" value="NZ_JAQDJS010000005.1"/>
</dbReference>
<reference evidence="7 8" key="1">
    <citation type="submission" date="2017-07" db="EMBL/GenBank/DDBJ databases">
        <authorList>
            <person name="Sun Z.S."/>
            <person name="Albrecht U."/>
            <person name="Echele G."/>
            <person name="Lee C.C."/>
        </authorList>
    </citation>
    <scope>NUCLEOTIDE SEQUENCE [LARGE SCALE GENOMIC DNA]</scope>
    <source>
        <strain evidence="7 8">P16-029</strain>
    </source>
</reference>
<dbReference type="InterPro" id="IPR006311">
    <property type="entry name" value="TAT_signal"/>
</dbReference>
<dbReference type="InterPro" id="IPR051313">
    <property type="entry name" value="Bact_iron-sidero_bind"/>
</dbReference>
<evidence type="ECO:0000313" key="7">
    <source>
        <dbReference type="EMBL" id="RFT46008.1"/>
    </source>
</evidence>
<evidence type="ECO:0000256" key="1">
    <source>
        <dbReference type="ARBA" id="ARBA00004196"/>
    </source>
</evidence>
<dbReference type="Proteomes" id="UP000259211">
    <property type="component" value="Unassembled WGS sequence"/>
</dbReference>
<proteinExistence type="inferred from homology"/>
<keyword evidence="3" id="KW-0813">Transport</keyword>
<feature type="signal peptide" evidence="5">
    <location>
        <begin position="1"/>
        <end position="25"/>
    </location>
</feature>
<dbReference type="Pfam" id="PF01497">
    <property type="entry name" value="Peripla_BP_2"/>
    <property type="match status" value="1"/>
</dbReference>
<comment type="subcellular location">
    <subcellularLocation>
        <location evidence="1">Cell envelope</location>
    </subcellularLocation>
</comment>
<dbReference type="GO" id="GO:1901678">
    <property type="term" value="P:iron coordination entity transport"/>
    <property type="evidence" value="ECO:0007669"/>
    <property type="project" value="UniProtKB-ARBA"/>
</dbReference>